<feature type="region of interest" description="Disordered" evidence="5">
    <location>
        <begin position="27"/>
        <end position="54"/>
    </location>
</feature>
<dbReference type="HOGENOM" id="CLU_105132_0_0_1"/>
<dbReference type="Proteomes" id="UP000006702">
    <property type="component" value="Unassembled WGS sequence"/>
</dbReference>
<dbReference type="STRING" id="331117.A1DHI7"/>
<accession>A1DHI7</accession>
<dbReference type="OrthoDB" id="440553at2759"/>
<evidence type="ECO:0000256" key="1">
    <source>
        <dbReference type="ARBA" id="ARBA00004141"/>
    </source>
</evidence>
<dbReference type="RefSeq" id="XP_001260741.1">
    <property type="nucleotide sequence ID" value="XM_001260740.1"/>
</dbReference>
<evidence type="ECO:0000256" key="6">
    <source>
        <dbReference type="SAM" id="Phobius"/>
    </source>
</evidence>
<dbReference type="InterPro" id="IPR011701">
    <property type="entry name" value="MFS"/>
</dbReference>
<protein>
    <recommendedName>
        <fullName evidence="7">Major facilitator superfamily (MFS) profile domain-containing protein</fullName>
    </recommendedName>
</protein>
<dbReference type="EMBL" id="DS027696">
    <property type="protein sequence ID" value="EAW18844.1"/>
    <property type="molecule type" value="Genomic_DNA"/>
</dbReference>
<dbReference type="SUPFAM" id="SSF103473">
    <property type="entry name" value="MFS general substrate transporter"/>
    <property type="match status" value="1"/>
</dbReference>
<dbReference type="eggNOG" id="KOG0254">
    <property type="taxonomic scope" value="Eukaryota"/>
</dbReference>
<reference evidence="9" key="1">
    <citation type="journal article" date="2008" name="PLoS Genet.">
        <title>Genomic islands in the pathogenic filamentous fungus Aspergillus fumigatus.</title>
        <authorList>
            <person name="Fedorova N.D."/>
            <person name="Khaldi N."/>
            <person name="Joardar V.S."/>
            <person name="Maiti R."/>
            <person name="Amedeo P."/>
            <person name="Anderson M.J."/>
            <person name="Crabtree J."/>
            <person name="Silva J.C."/>
            <person name="Badger J.H."/>
            <person name="Albarraq A."/>
            <person name="Angiuoli S."/>
            <person name="Bussey H."/>
            <person name="Bowyer P."/>
            <person name="Cotty P.J."/>
            <person name="Dyer P.S."/>
            <person name="Egan A."/>
            <person name="Galens K."/>
            <person name="Fraser-Liggett C.M."/>
            <person name="Haas B.J."/>
            <person name="Inman J.M."/>
            <person name="Kent R."/>
            <person name="Lemieux S."/>
            <person name="Malavazi I."/>
            <person name="Orvis J."/>
            <person name="Roemer T."/>
            <person name="Ronning C.M."/>
            <person name="Sundaram J.P."/>
            <person name="Sutton G."/>
            <person name="Turner G."/>
            <person name="Venter J.C."/>
            <person name="White O.R."/>
            <person name="Whitty B.R."/>
            <person name="Youngman P."/>
            <person name="Wolfe K.H."/>
            <person name="Goldman G.H."/>
            <person name="Wortman J.R."/>
            <person name="Jiang B."/>
            <person name="Denning D.W."/>
            <person name="Nierman W.C."/>
        </authorList>
    </citation>
    <scope>NUCLEOTIDE SEQUENCE [LARGE SCALE GENOMIC DNA]</scope>
    <source>
        <strain evidence="9">ATCC 1020 / DSM 3700 / CBS 544.65 / FGSC A1164 / JCM 1740 / NRRL 181 / WB 181</strain>
    </source>
</reference>
<keyword evidence="4 6" id="KW-0472">Membrane</keyword>
<sequence>MASTEQTLDKASPALFEMDRRLSISQQKSVPTEVNTGPVAIKSSTEGAEGEQENKSPRKYLTGWKLWLLTIGVWIALFLSTIETTIVSTSLVSITNALNGFLIKDWVVTAYLLTYTELGPPGHPANAHVWLRIIFRAFQGIGASGIYSMVMVIAPDMVPPEKYGKYMGIVSTVFIVASVLGPILGGVINTHSSWRWVFLFK</sequence>
<gene>
    <name evidence="8" type="ORF">NFIA_088000</name>
</gene>
<dbReference type="OMA" id="GHPANAH"/>
<name>A1DHI7_NEOFI</name>
<feature type="transmembrane region" description="Helical" evidence="6">
    <location>
        <begin position="166"/>
        <end position="188"/>
    </location>
</feature>
<dbReference type="GeneID" id="4587299"/>
<dbReference type="GO" id="GO:0005886">
    <property type="term" value="C:plasma membrane"/>
    <property type="evidence" value="ECO:0007669"/>
    <property type="project" value="TreeGrafter"/>
</dbReference>
<dbReference type="InterPro" id="IPR020846">
    <property type="entry name" value="MFS_dom"/>
</dbReference>
<evidence type="ECO:0000313" key="8">
    <source>
        <dbReference type="EMBL" id="EAW18844.1"/>
    </source>
</evidence>
<dbReference type="PANTHER" id="PTHR23501">
    <property type="entry name" value="MAJOR FACILITATOR SUPERFAMILY"/>
    <property type="match status" value="1"/>
</dbReference>
<evidence type="ECO:0000259" key="7">
    <source>
        <dbReference type="PROSITE" id="PS50850"/>
    </source>
</evidence>
<evidence type="ECO:0000256" key="5">
    <source>
        <dbReference type="SAM" id="MobiDB-lite"/>
    </source>
</evidence>
<feature type="domain" description="Major facilitator superfamily (MFS) profile" evidence="7">
    <location>
        <begin position="1"/>
        <end position="201"/>
    </location>
</feature>
<dbReference type="PANTHER" id="PTHR23501:SF43">
    <property type="entry name" value="MULTIDRUG TRANSPORTER, PUTATIVE (AFU_ORTHOLOGUE AFUA_6G03040)-RELATED"/>
    <property type="match status" value="1"/>
</dbReference>
<proteinExistence type="predicted"/>
<evidence type="ECO:0000256" key="2">
    <source>
        <dbReference type="ARBA" id="ARBA00022692"/>
    </source>
</evidence>
<dbReference type="Pfam" id="PF07690">
    <property type="entry name" value="MFS_1"/>
    <property type="match status" value="1"/>
</dbReference>
<evidence type="ECO:0000313" key="9">
    <source>
        <dbReference type="Proteomes" id="UP000006702"/>
    </source>
</evidence>
<organism evidence="8 9">
    <name type="scientific">Neosartorya fischeri (strain ATCC 1020 / DSM 3700 / CBS 544.65 / FGSC A1164 / JCM 1740 / NRRL 181 / WB 181)</name>
    <name type="common">Aspergillus fischerianus</name>
    <dbReference type="NCBI Taxonomy" id="331117"/>
    <lineage>
        <taxon>Eukaryota</taxon>
        <taxon>Fungi</taxon>
        <taxon>Dikarya</taxon>
        <taxon>Ascomycota</taxon>
        <taxon>Pezizomycotina</taxon>
        <taxon>Eurotiomycetes</taxon>
        <taxon>Eurotiomycetidae</taxon>
        <taxon>Eurotiales</taxon>
        <taxon>Aspergillaceae</taxon>
        <taxon>Aspergillus</taxon>
        <taxon>Aspergillus subgen. Fumigati</taxon>
    </lineage>
</organism>
<evidence type="ECO:0000256" key="3">
    <source>
        <dbReference type="ARBA" id="ARBA00022989"/>
    </source>
</evidence>
<keyword evidence="9" id="KW-1185">Reference proteome</keyword>
<dbReference type="VEuPathDB" id="FungiDB:NFIA_088000"/>
<keyword evidence="3 6" id="KW-1133">Transmembrane helix</keyword>
<feature type="transmembrane region" description="Helical" evidence="6">
    <location>
        <begin position="64"/>
        <end position="82"/>
    </location>
</feature>
<dbReference type="InterPro" id="IPR036259">
    <property type="entry name" value="MFS_trans_sf"/>
</dbReference>
<dbReference type="AlphaFoldDB" id="A1DHI7"/>
<dbReference type="PROSITE" id="PS50850">
    <property type="entry name" value="MFS"/>
    <property type="match status" value="1"/>
</dbReference>
<evidence type="ECO:0000256" key="4">
    <source>
        <dbReference type="ARBA" id="ARBA00023136"/>
    </source>
</evidence>
<dbReference type="Gene3D" id="1.20.1720.10">
    <property type="entry name" value="Multidrug resistance protein D"/>
    <property type="match status" value="1"/>
</dbReference>
<dbReference type="GO" id="GO:0022857">
    <property type="term" value="F:transmembrane transporter activity"/>
    <property type="evidence" value="ECO:0007669"/>
    <property type="project" value="InterPro"/>
</dbReference>
<comment type="subcellular location">
    <subcellularLocation>
        <location evidence="1">Membrane</location>
        <topology evidence="1">Multi-pass membrane protein</topology>
    </subcellularLocation>
</comment>
<keyword evidence="2 6" id="KW-0812">Transmembrane</keyword>
<dbReference type="KEGG" id="nfi:NFIA_088000"/>
<feature type="transmembrane region" description="Helical" evidence="6">
    <location>
        <begin position="133"/>
        <end position="154"/>
    </location>
</feature>